<evidence type="ECO:0000313" key="5">
    <source>
        <dbReference type="Proteomes" id="UP000823612"/>
    </source>
</evidence>
<feature type="chain" id="PRO_5038504401" evidence="2">
    <location>
        <begin position="22"/>
        <end position="354"/>
    </location>
</feature>
<protein>
    <submittedName>
        <fullName evidence="4">Tail fiber domain-containing protein</fullName>
    </submittedName>
</protein>
<dbReference type="InterPro" id="IPR030392">
    <property type="entry name" value="S74_ICA"/>
</dbReference>
<feature type="signal peptide" evidence="2">
    <location>
        <begin position="1"/>
        <end position="21"/>
    </location>
</feature>
<evidence type="ECO:0000259" key="3">
    <source>
        <dbReference type="PROSITE" id="PS51688"/>
    </source>
</evidence>
<keyword evidence="2" id="KW-0732">Signal</keyword>
<name>A0A9D9DUQ5_9BACT</name>
<evidence type="ECO:0000256" key="2">
    <source>
        <dbReference type="SAM" id="SignalP"/>
    </source>
</evidence>
<accession>A0A9D9DUQ5</accession>
<proteinExistence type="predicted"/>
<reference evidence="4" key="1">
    <citation type="submission" date="2020-10" db="EMBL/GenBank/DDBJ databases">
        <authorList>
            <person name="Gilroy R."/>
        </authorList>
    </citation>
    <scope>NUCLEOTIDE SEQUENCE</scope>
    <source>
        <strain evidence="4">2889</strain>
    </source>
</reference>
<dbReference type="PROSITE" id="PS51688">
    <property type="entry name" value="ICA"/>
    <property type="match status" value="1"/>
</dbReference>
<dbReference type="Pfam" id="PF13884">
    <property type="entry name" value="Peptidase_S74"/>
    <property type="match status" value="1"/>
</dbReference>
<evidence type="ECO:0000313" key="4">
    <source>
        <dbReference type="EMBL" id="MBO8432460.1"/>
    </source>
</evidence>
<dbReference type="EMBL" id="JADIMZ010000061">
    <property type="protein sequence ID" value="MBO8432460.1"/>
    <property type="molecule type" value="Genomic_DNA"/>
</dbReference>
<dbReference type="Proteomes" id="UP000823612">
    <property type="component" value="Unassembled WGS sequence"/>
</dbReference>
<feature type="domain" description="Peptidase S74" evidence="3">
    <location>
        <begin position="132"/>
        <end position="230"/>
    </location>
</feature>
<evidence type="ECO:0000256" key="1">
    <source>
        <dbReference type="SAM" id="Coils"/>
    </source>
</evidence>
<comment type="caution">
    <text evidence="4">The sequence shown here is derived from an EMBL/GenBank/DDBJ whole genome shotgun (WGS) entry which is preliminary data.</text>
</comment>
<organism evidence="4 5">
    <name type="scientific">Candidatus Pullibacteroides excrementavium</name>
    <dbReference type="NCBI Taxonomy" id="2840905"/>
    <lineage>
        <taxon>Bacteria</taxon>
        <taxon>Pseudomonadati</taxon>
        <taxon>Bacteroidota</taxon>
        <taxon>Bacteroidia</taxon>
        <taxon>Bacteroidales</taxon>
        <taxon>Candidatus Pullibacteroides</taxon>
    </lineage>
</organism>
<reference evidence="4" key="2">
    <citation type="journal article" date="2021" name="PeerJ">
        <title>Extensive microbial diversity within the chicken gut microbiome revealed by metagenomics and culture.</title>
        <authorList>
            <person name="Gilroy R."/>
            <person name="Ravi A."/>
            <person name="Getino M."/>
            <person name="Pursley I."/>
            <person name="Horton D.L."/>
            <person name="Alikhan N.F."/>
            <person name="Baker D."/>
            <person name="Gharbi K."/>
            <person name="Hall N."/>
            <person name="Watson M."/>
            <person name="Adriaenssens E.M."/>
            <person name="Foster-Nyarko E."/>
            <person name="Jarju S."/>
            <person name="Secka A."/>
            <person name="Antonio M."/>
            <person name="Oren A."/>
            <person name="Chaudhuri R.R."/>
            <person name="La Ragione R."/>
            <person name="Hildebrand F."/>
            <person name="Pallen M.J."/>
        </authorList>
    </citation>
    <scope>NUCLEOTIDE SEQUENCE</scope>
    <source>
        <strain evidence="4">2889</strain>
    </source>
</reference>
<dbReference type="AlphaFoldDB" id="A0A9D9DUQ5"/>
<keyword evidence="1" id="KW-0175">Coiled coil</keyword>
<feature type="coiled-coil region" evidence="1">
    <location>
        <begin position="216"/>
        <end position="243"/>
    </location>
</feature>
<gene>
    <name evidence="4" type="ORF">IAB08_04095</name>
</gene>
<sequence>MKKIAFLLALSMAMVMTTTNAQILVNTDGGVKIGTPQVSSLPSPIDPSWQLSSKGLEVSVGDILFHTSKGNLQIDDFSTTTMSSGGGGITIGKNVNATAITGFNLCVGTSSDYAFRIYTDEIISTSSQKVLSDRRYKENIEDLGNVSGKVLQLRPVTFDFKTPENYTGDTTMLKGKVGFIAQEVQELFPNLVGYLPDADQYILDYTSLIPYLTQTIQLQAQQLAAQEERIADLEETLGLLLENLPTAQTRAPQAPFVGNERGNESIPQARLHQNTPNPFSGTTEIRYELPENVHSARIEVHAATGQLVKSQELPAKPGTGSVSFGSSDFATGIHTYSLIVDNQLVATKRMVVSE</sequence>